<reference evidence="3" key="1">
    <citation type="submission" date="2017-07" db="EMBL/GenBank/DDBJ databases">
        <title>Comparative genome mining reveals phylogenetic distribution patterns of secondary metabolites in Amycolatopsis.</title>
        <authorList>
            <person name="Adamek M."/>
            <person name="Alanjary M."/>
            <person name="Sales-Ortells H."/>
            <person name="Goodfellow M."/>
            <person name="Bull A.T."/>
            <person name="Kalinowski J."/>
            <person name="Ziemert N."/>
        </authorList>
    </citation>
    <scope>NUCLEOTIDE SEQUENCE [LARGE SCALE GENOMIC DNA]</scope>
    <source>
        <strain evidence="3">H5</strain>
    </source>
</reference>
<evidence type="ECO:0000313" key="2">
    <source>
        <dbReference type="EMBL" id="OXM63524.1"/>
    </source>
</evidence>
<keyword evidence="1" id="KW-1133">Transmembrane helix</keyword>
<sequence>MLSAYCLAGCLMEHFAVFSGWTAVGTAEFRTVQTSQGHGSGLVYVVPKIALTAFVIVLLAGAPDAIPSWPLWAGLAALTASWLSFAVIQLPIQLAIRQTADRAAIARLLRTDWIRVAAMAAHFAFAVIAIARTAS</sequence>
<accession>A0A229SXY8</accession>
<feature type="transmembrane region" description="Helical" evidence="1">
    <location>
        <begin position="42"/>
        <end position="63"/>
    </location>
</feature>
<dbReference type="EMBL" id="NMUL01000033">
    <property type="protein sequence ID" value="OXM63524.1"/>
    <property type="molecule type" value="Genomic_DNA"/>
</dbReference>
<keyword evidence="1" id="KW-0812">Transmembrane</keyword>
<feature type="transmembrane region" description="Helical" evidence="1">
    <location>
        <begin position="113"/>
        <end position="131"/>
    </location>
</feature>
<comment type="caution">
    <text evidence="2">The sequence shown here is derived from an EMBL/GenBank/DDBJ whole genome shotgun (WGS) entry which is preliminary data.</text>
</comment>
<evidence type="ECO:0000256" key="1">
    <source>
        <dbReference type="SAM" id="Phobius"/>
    </source>
</evidence>
<dbReference type="OrthoDB" id="3627608at2"/>
<evidence type="ECO:0008006" key="4">
    <source>
        <dbReference type="Google" id="ProtNLM"/>
    </source>
</evidence>
<keyword evidence="1" id="KW-0472">Membrane</keyword>
<dbReference type="RefSeq" id="WP_093951032.1">
    <property type="nucleotide sequence ID" value="NZ_NMUL01000033.1"/>
</dbReference>
<evidence type="ECO:0000313" key="3">
    <source>
        <dbReference type="Proteomes" id="UP000215199"/>
    </source>
</evidence>
<gene>
    <name evidence="2" type="ORF">CF165_30450</name>
</gene>
<organism evidence="2 3">
    <name type="scientific">Amycolatopsis vastitatis</name>
    <dbReference type="NCBI Taxonomy" id="1905142"/>
    <lineage>
        <taxon>Bacteria</taxon>
        <taxon>Bacillati</taxon>
        <taxon>Actinomycetota</taxon>
        <taxon>Actinomycetes</taxon>
        <taxon>Pseudonocardiales</taxon>
        <taxon>Pseudonocardiaceae</taxon>
        <taxon>Amycolatopsis</taxon>
    </lineage>
</organism>
<dbReference type="AlphaFoldDB" id="A0A229SXY8"/>
<name>A0A229SXY8_9PSEU</name>
<proteinExistence type="predicted"/>
<feature type="transmembrane region" description="Helical" evidence="1">
    <location>
        <begin position="69"/>
        <end position="92"/>
    </location>
</feature>
<dbReference type="Proteomes" id="UP000215199">
    <property type="component" value="Unassembled WGS sequence"/>
</dbReference>
<protein>
    <recommendedName>
        <fullName evidence="4">DUF1772 domain-containing protein</fullName>
    </recommendedName>
</protein>
<keyword evidence="3" id="KW-1185">Reference proteome</keyword>